<organism evidence="18 19">
    <name type="scientific">Genlisea aurea</name>
    <dbReference type="NCBI Taxonomy" id="192259"/>
    <lineage>
        <taxon>Eukaryota</taxon>
        <taxon>Viridiplantae</taxon>
        <taxon>Streptophyta</taxon>
        <taxon>Embryophyta</taxon>
        <taxon>Tracheophyta</taxon>
        <taxon>Spermatophyta</taxon>
        <taxon>Magnoliopsida</taxon>
        <taxon>eudicotyledons</taxon>
        <taxon>Gunneridae</taxon>
        <taxon>Pentapetalae</taxon>
        <taxon>asterids</taxon>
        <taxon>lamiids</taxon>
        <taxon>Lamiales</taxon>
        <taxon>Lentibulariaceae</taxon>
        <taxon>Genlisea</taxon>
    </lineage>
</organism>
<dbReference type="InterPro" id="IPR036397">
    <property type="entry name" value="RNaseH_sf"/>
</dbReference>
<name>S8BSG7_9LAMI</name>
<dbReference type="GO" id="GO:0005634">
    <property type="term" value="C:nucleus"/>
    <property type="evidence" value="ECO:0007669"/>
    <property type="project" value="UniProtKB-SubCell"/>
</dbReference>
<feature type="non-terminal residue" evidence="18">
    <location>
        <position position="209"/>
    </location>
</feature>
<keyword evidence="19" id="KW-1185">Reference proteome</keyword>
<keyword evidence="8" id="KW-0963">Cytoplasm</keyword>
<feature type="non-terminal residue" evidence="18">
    <location>
        <position position="1"/>
    </location>
</feature>
<evidence type="ECO:0000256" key="4">
    <source>
        <dbReference type="ARBA" id="ARBA00004496"/>
    </source>
</evidence>
<gene>
    <name evidence="18" type="ORF">M569_17296</name>
</gene>
<evidence type="ECO:0000313" key="18">
    <source>
        <dbReference type="EMBL" id="EPS57520.1"/>
    </source>
</evidence>
<evidence type="ECO:0000256" key="1">
    <source>
        <dbReference type="ARBA" id="ARBA00001663"/>
    </source>
</evidence>
<evidence type="ECO:0000256" key="8">
    <source>
        <dbReference type="ARBA" id="ARBA00022490"/>
    </source>
</evidence>
<evidence type="ECO:0000256" key="6">
    <source>
        <dbReference type="ARBA" id="ARBA00011757"/>
    </source>
</evidence>
<evidence type="ECO:0000256" key="7">
    <source>
        <dbReference type="ARBA" id="ARBA00012161"/>
    </source>
</evidence>
<dbReference type="GO" id="GO:0030014">
    <property type="term" value="C:CCR4-NOT complex"/>
    <property type="evidence" value="ECO:0007669"/>
    <property type="project" value="InterPro"/>
</dbReference>
<evidence type="ECO:0000256" key="16">
    <source>
        <dbReference type="ARBA" id="ARBA00023242"/>
    </source>
</evidence>
<dbReference type="PANTHER" id="PTHR10797">
    <property type="entry name" value="CCR4-NOT TRANSCRIPTION COMPLEX SUBUNIT"/>
    <property type="match status" value="1"/>
</dbReference>
<dbReference type="AlphaFoldDB" id="S8BSG7"/>
<dbReference type="EC" id="3.1.13.4" evidence="7"/>
<comment type="function">
    <text evidence="17">Ubiquitous transcription factor required for a diverse set of processes. It is a component of the CCR4 complex involved in the control of gene expression.</text>
</comment>
<keyword evidence="16" id="KW-0539">Nucleus</keyword>
<accession>S8BSG7</accession>
<dbReference type="OrthoDB" id="875336at2759"/>
<evidence type="ECO:0000256" key="14">
    <source>
        <dbReference type="ARBA" id="ARBA00023015"/>
    </source>
</evidence>
<reference evidence="18 19" key="1">
    <citation type="journal article" date="2013" name="BMC Genomics">
        <title>The miniature genome of a carnivorous plant Genlisea aurea contains a low number of genes and short non-coding sequences.</title>
        <authorList>
            <person name="Leushkin E.V."/>
            <person name="Sutormin R.A."/>
            <person name="Nabieva E.R."/>
            <person name="Penin A.A."/>
            <person name="Kondrashov A.S."/>
            <person name="Logacheva M.D."/>
        </authorList>
    </citation>
    <scope>NUCLEOTIDE SEQUENCE [LARGE SCALE GENOMIC DNA]</scope>
</reference>
<evidence type="ECO:0000256" key="5">
    <source>
        <dbReference type="ARBA" id="ARBA00008372"/>
    </source>
</evidence>
<evidence type="ECO:0000256" key="2">
    <source>
        <dbReference type="ARBA" id="ARBA00001968"/>
    </source>
</evidence>
<keyword evidence="13" id="KW-0694">RNA-binding</keyword>
<evidence type="ECO:0000256" key="15">
    <source>
        <dbReference type="ARBA" id="ARBA00023163"/>
    </source>
</evidence>
<comment type="catalytic activity">
    <reaction evidence="1">
        <text>Exonucleolytic cleavage of poly(A) to 5'-AMP.</text>
        <dbReference type="EC" id="3.1.13.4"/>
    </reaction>
</comment>
<dbReference type="Gene3D" id="3.30.420.10">
    <property type="entry name" value="Ribonuclease H-like superfamily/Ribonuclease H"/>
    <property type="match status" value="1"/>
</dbReference>
<dbReference type="GO" id="GO:0046872">
    <property type="term" value="F:metal ion binding"/>
    <property type="evidence" value="ECO:0007669"/>
    <property type="project" value="UniProtKB-KW"/>
</dbReference>
<comment type="subcellular location">
    <subcellularLocation>
        <location evidence="4">Cytoplasm</location>
    </subcellularLocation>
    <subcellularLocation>
        <location evidence="3">Nucleus</location>
    </subcellularLocation>
</comment>
<evidence type="ECO:0000256" key="13">
    <source>
        <dbReference type="ARBA" id="ARBA00022884"/>
    </source>
</evidence>
<evidence type="ECO:0000256" key="11">
    <source>
        <dbReference type="ARBA" id="ARBA00022801"/>
    </source>
</evidence>
<dbReference type="Pfam" id="PF04857">
    <property type="entry name" value="CAF1"/>
    <property type="match status" value="1"/>
</dbReference>
<evidence type="ECO:0000256" key="10">
    <source>
        <dbReference type="ARBA" id="ARBA00022723"/>
    </source>
</evidence>
<dbReference type="InterPro" id="IPR039637">
    <property type="entry name" value="CNOT7/CNOT8/Pop2"/>
</dbReference>
<comment type="cofactor">
    <cofactor evidence="2">
        <name>a divalent metal cation</name>
        <dbReference type="ChEBI" id="CHEBI:60240"/>
    </cofactor>
</comment>
<proteinExistence type="inferred from homology"/>
<dbReference type="InterPro" id="IPR012337">
    <property type="entry name" value="RNaseH-like_sf"/>
</dbReference>
<comment type="subunit">
    <text evidence="6">Component of the CCR4-NOT complex, at least composed of CRR4 and CAF1 proteins.</text>
</comment>
<evidence type="ECO:0000256" key="3">
    <source>
        <dbReference type="ARBA" id="ARBA00004123"/>
    </source>
</evidence>
<keyword evidence="9" id="KW-0540">Nuclease</keyword>
<dbReference type="InterPro" id="IPR006941">
    <property type="entry name" value="RNase_CAF1"/>
</dbReference>
<dbReference type="GO" id="GO:0004535">
    <property type="term" value="F:poly(A)-specific ribonuclease activity"/>
    <property type="evidence" value="ECO:0007669"/>
    <property type="project" value="UniProtKB-EC"/>
</dbReference>
<evidence type="ECO:0000256" key="12">
    <source>
        <dbReference type="ARBA" id="ARBA00022839"/>
    </source>
</evidence>
<comment type="caution">
    <text evidence="18">The sequence shown here is derived from an EMBL/GenBank/DDBJ whole genome shotgun (WGS) entry which is preliminary data.</text>
</comment>
<comment type="similarity">
    <text evidence="5">Belongs to the CAF1 family.</text>
</comment>
<keyword evidence="12" id="KW-0269">Exonuclease</keyword>
<evidence type="ECO:0000313" key="19">
    <source>
        <dbReference type="Proteomes" id="UP000015453"/>
    </source>
</evidence>
<keyword evidence="11" id="KW-0378">Hydrolase</keyword>
<protein>
    <recommendedName>
        <fullName evidence="7">poly(A)-specific ribonuclease</fullName>
        <ecNumber evidence="7">3.1.13.4</ecNumber>
    </recommendedName>
</protein>
<dbReference type="GO" id="GO:0003723">
    <property type="term" value="F:RNA binding"/>
    <property type="evidence" value="ECO:0007669"/>
    <property type="project" value="UniProtKB-KW"/>
</dbReference>
<keyword evidence="10" id="KW-0479">Metal-binding</keyword>
<dbReference type="GO" id="GO:0005737">
    <property type="term" value="C:cytoplasm"/>
    <property type="evidence" value="ECO:0007669"/>
    <property type="project" value="UniProtKB-SubCell"/>
</dbReference>
<dbReference type="SUPFAM" id="SSF53098">
    <property type="entry name" value="Ribonuclease H-like"/>
    <property type="match status" value="1"/>
</dbReference>
<sequence length="209" mass="23299">PIVIRRVWECNLAAEFDLIATFMPYYPCASFDTEFPGTVYQAGDHRIPTELYAAMKKNVDAMKIIQLGLTLSDWNGNLPHDAEYQYVWEFNFRDFDEDVDLKNPDSISLLRRHGIAFATNRKLGVDSRDFGAALTGSGILRPRIWVTFHGLYDMGYLIKILTGKELPDGIGAFIDEVAAHLGGRVFDLKTILRSMGVHGGLDKAAAALG</sequence>
<keyword evidence="15" id="KW-0804">Transcription</keyword>
<evidence type="ECO:0000256" key="9">
    <source>
        <dbReference type="ARBA" id="ARBA00022722"/>
    </source>
</evidence>
<dbReference type="Proteomes" id="UP000015453">
    <property type="component" value="Unassembled WGS sequence"/>
</dbReference>
<dbReference type="EMBL" id="AUSU01010139">
    <property type="protein sequence ID" value="EPS57520.1"/>
    <property type="molecule type" value="Genomic_DNA"/>
</dbReference>
<keyword evidence="14" id="KW-0805">Transcription regulation</keyword>
<evidence type="ECO:0000256" key="17">
    <source>
        <dbReference type="ARBA" id="ARBA00025148"/>
    </source>
</evidence>